<dbReference type="EMBL" id="JAIWYP010000001">
    <property type="protein sequence ID" value="KAH3885176.1"/>
    <property type="molecule type" value="Genomic_DNA"/>
</dbReference>
<organism evidence="2 3">
    <name type="scientific">Dreissena polymorpha</name>
    <name type="common">Zebra mussel</name>
    <name type="synonym">Mytilus polymorpha</name>
    <dbReference type="NCBI Taxonomy" id="45954"/>
    <lineage>
        <taxon>Eukaryota</taxon>
        <taxon>Metazoa</taxon>
        <taxon>Spiralia</taxon>
        <taxon>Lophotrochozoa</taxon>
        <taxon>Mollusca</taxon>
        <taxon>Bivalvia</taxon>
        <taxon>Autobranchia</taxon>
        <taxon>Heteroconchia</taxon>
        <taxon>Euheterodonta</taxon>
        <taxon>Imparidentia</taxon>
        <taxon>Neoheterodontei</taxon>
        <taxon>Myida</taxon>
        <taxon>Dreissenoidea</taxon>
        <taxon>Dreissenidae</taxon>
        <taxon>Dreissena</taxon>
    </lineage>
</organism>
<accession>A0A9D4N016</accession>
<proteinExistence type="predicted"/>
<keyword evidence="1" id="KW-1133">Transmembrane helix</keyword>
<keyword evidence="1" id="KW-0472">Membrane</keyword>
<protein>
    <submittedName>
        <fullName evidence="2">Uncharacterized protein</fullName>
    </submittedName>
</protein>
<name>A0A9D4N016_DREPO</name>
<feature type="transmembrane region" description="Helical" evidence="1">
    <location>
        <begin position="32"/>
        <end position="50"/>
    </location>
</feature>
<keyword evidence="3" id="KW-1185">Reference proteome</keyword>
<reference evidence="2" key="1">
    <citation type="journal article" date="2019" name="bioRxiv">
        <title>The Genome of the Zebra Mussel, Dreissena polymorpha: A Resource for Invasive Species Research.</title>
        <authorList>
            <person name="McCartney M.A."/>
            <person name="Auch B."/>
            <person name="Kono T."/>
            <person name="Mallez S."/>
            <person name="Zhang Y."/>
            <person name="Obille A."/>
            <person name="Becker A."/>
            <person name="Abrahante J.E."/>
            <person name="Garbe J."/>
            <person name="Badalamenti J.P."/>
            <person name="Herman A."/>
            <person name="Mangelson H."/>
            <person name="Liachko I."/>
            <person name="Sullivan S."/>
            <person name="Sone E.D."/>
            <person name="Koren S."/>
            <person name="Silverstein K.A.T."/>
            <person name="Beckman K.B."/>
            <person name="Gohl D.M."/>
        </authorList>
    </citation>
    <scope>NUCLEOTIDE SEQUENCE</scope>
    <source>
        <strain evidence="2">Duluth1</strain>
        <tissue evidence="2">Whole animal</tissue>
    </source>
</reference>
<dbReference type="AlphaFoldDB" id="A0A9D4N016"/>
<sequence>MTLPKDSHKDKIVHHLSKHIPAFQDVFDEESFYIFAFFVVVVTIIGAYFLSKRVELKDGGHID</sequence>
<dbReference type="Proteomes" id="UP000828390">
    <property type="component" value="Unassembled WGS sequence"/>
</dbReference>
<reference evidence="2" key="2">
    <citation type="submission" date="2020-11" db="EMBL/GenBank/DDBJ databases">
        <authorList>
            <person name="McCartney M.A."/>
            <person name="Auch B."/>
            <person name="Kono T."/>
            <person name="Mallez S."/>
            <person name="Becker A."/>
            <person name="Gohl D.M."/>
            <person name="Silverstein K.A.T."/>
            <person name="Koren S."/>
            <person name="Bechman K.B."/>
            <person name="Herman A."/>
            <person name="Abrahante J.E."/>
            <person name="Garbe J."/>
        </authorList>
    </citation>
    <scope>NUCLEOTIDE SEQUENCE</scope>
    <source>
        <strain evidence="2">Duluth1</strain>
        <tissue evidence="2">Whole animal</tissue>
    </source>
</reference>
<evidence type="ECO:0000313" key="3">
    <source>
        <dbReference type="Proteomes" id="UP000828390"/>
    </source>
</evidence>
<evidence type="ECO:0000256" key="1">
    <source>
        <dbReference type="SAM" id="Phobius"/>
    </source>
</evidence>
<gene>
    <name evidence="2" type="ORF">DPMN_009167</name>
</gene>
<keyword evidence="1" id="KW-0812">Transmembrane</keyword>
<comment type="caution">
    <text evidence="2">The sequence shown here is derived from an EMBL/GenBank/DDBJ whole genome shotgun (WGS) entry which is preliminary data.</text>
</comment>
<evidence type="ECO:0000313" key="2">
    <source>
        <dbReference type="EMBL" id="KAH3885176.1"/>
    </source>
</evidence>